<gene>
    <name evidence="2" type="ordered locus">RHE_PE00152</name>
</gene>
<organism evidence="2 3">
    <name type="scientific">Rhizobium etli (strain ATCC 51251 / DSM 11541 / JCM 21823 / NBRC 15573 / CFN 42)</name>
    <dbReference type="NCBI Taxonomy" id="347834"/>
    <lineage>
        <taxon>Bacteria</taxon>
        <taxon>Pseudomonadati</taxon>
        <taxon>Pseudomonadota</taxon>
        <taxon>Alphaproteobacteria</taxon>
        <taxon>Hyphomicrobiales</taxon>
        <taxon>Rhizobiaceae</taxon>
        <taxon>Rhizobium/Agrobacterium group</taxon>
        <taxon>Rhizobium</taxon>
    </lineage>
</organism>
<evidence type="ECO:0000313" key="2">
    <source>
        <dbReference type="EMBL" id="ABC93589.1"/>
    </source>
</evidence>
<name>Q2K0E3_RHIEC</name>
<dbReference type="HOGENOM" id="CLU_826042_0_0_5"/>
<evidence type="ECO:0000256" key="1">
    <source>
        <dbReference type="SAM" id="MobiDB-lite"/>
    </source>
</evidence>
<dbReference type="Proteomes" id="UP000001936">
    <property type="component" value="Plasmid p42e"/>
</dbReference>
<evidence type="ECO:0000313" key="3">
    <source>
        <dbReference type="Proteomes" id="UP000001936"/>
    </source>
</evidence>
<dbReference type="EMBL" id="CP000137">
    <property type="protein sequence ID" value="ABC93589.1"/>
    <property type="molecule type" value="Genomic_DNA"/>
</dbReference>
<geneLocation type="plasmid" evidence="2 3">
    <name>p42e</name>
</geneLocation>
<feature type="region of interest" description="Disordered" evidence="1">
    <location>
        <begin position="276"/>
        <end position="310"/>
    </location>
</feature>
<sequence>MPDLNDLNGPAVGFASGVENIGFDAAASAVKGGDPAALSRRRFDGEAVADKQVGALIGPARGGERAFRHDRARHMAFVTVADIAQHLDAGRRTQRHRQLADIGRGGEGRQRRRDIVEAAHQHLGHRRIGRPADHDRDARNRRFRRRAVRILPSHIVERSLAVAVEEAHDNGKIVADAAYLRDDHHVGGDDGGQFLPVAAFRHGGPGIGGQHPQPVVGDIGNAAIALVRRELEGLTVDDEIARRPFRGPEDAGQHRIQRHPDILVDLGAPRCGQYHGEPDGQGGAEEMNGNARPLCHITSPPERRRRRDRRNRWLHPGFPGAASDRSHGAWCRCCAR</sequence>
<keyword evidence="2" id="KW-0614">Plasmid</keyword>
<protein>
    <submittedName>
        <fullName evidence="2">Uncharacterized protein</fullName>
    </submittedName>
</protein>
<feature type="region of interest" description="Disordered" evidence="1">
    <location>
        <begin position="91"/>
        <end position="111"/>
    </location>
</feature>
<keyword evidence="3" id="KW-1185">Reference proteome</keyword>
<reference evidence="2 3" key="1">
    <citation type="journal article" date="2006" name="Proc. Natl. Acad. Sci. U.S.A.">
        <title>The partitioned Rhizobium etli genome: genetic and metabolic redundancy in seven interacting replicons.</title>
        <authorList>
            <person name="Gonzalez V."/>
            <person name="Santamaria R.I."/>
            <person name="Bustos P."/>
            <person name="Hernandez-Gonzalez I."/>
            <person name="Medrano-Soto A."/>
            <person name="Moreno-Hagelsieb G."/>
            <person name="Janga S.C."/>
            <person name="Ramirez M.A."/>
            <person name="Jimenez-Jacinto V."/>
            <person name="Collado-Vides J."/>
            <person name="Davila G."/>
        </authorList>
    </citation>
    <scope>NUCLEOTIDE SEQUENCE [LARGE SCALE GENOMIC DNA]</scope>
    <source>
        <strain evidence="3">ATCC 51251 / DSM 11541 / JCM 21823 / NBRC 15573 / CFN 42</strain>
    </source>
</reference>
<accession>Q2K0E3</accession>
<dbReference type="AlphaFoldDB" id="Q2K0E3"/>
<proteinExistence type="predicted"/>
<dbReference type="KEGG" id="ret:RHE_PE00152"/>